<keyword evidence="2" id="KW-1185">Reference proteome</keyword>
<name>A0A7N0ZWN9_KALFE</name>
<protein>
    <submittedName>
        <fullName evidence="1">Uncharacterized protein</fullName>
    </submittedName>
</protein>
<reference evidence="1" key="1">
    <citation type="submission" date="2021-01" db="UniProtKB">
        <authorList>
            <consortium name="EnsemblPlants"/>
        </authorList>
    </citation>
    <scope>IDENTIFICATION</scope>
</reference>
<evidence type="ECO:0000313" key="2">
    <source>
        <dbReference type="Proteomes" id="UP000594263"/>
    </source>
</evidence>
<dbReference type="EnsemblPlants" id="Kaladp0046s0272.1.v1.1">
    <property type="protein sequence ID" value="Kaladp0046s0272.1.v1.1"/>
    <property type="gene ID" value="Kaladp0046s0272.v1.1"/>
</dbReference>
<dbReference type="AlphaFoldDB" id="A0A7N0ZWN9"/>
<accession>A0A7N0ZWN9</accession>
<dbReference type="OMA" id="INDMCLT"/>
<evidence type="ECO:0000313" key="1">
    <source>
        <dbReference type="EnsemblPlants" id="Kaladp0046s0272.1.v1.1"/>
    </source>
</evidence>
<dbReference type="Gramene" id="Kaladp0046s0272.1.v1.1">
    <property type="protein sequence ID" value="Kaladp0046s0272.1.v1.1"/>
    <property type="gene ID" value="Kaladp0046s0272.v1.1"/>
</dbReference>
<organism evidence="1 2">
    <name type="scientific">Kalanchoe fedtschenkoi</name>
    <name type="common">Lavender scallops</name>
    <name type="synonym">South American air plant</name>
    <dbReference type="NCBI Taxonomy" id="63787"/>
    <lineage>
        <taxon>Eukaryota</taxon>
        <taxon>Viridiplantae</taxon>
        <taxon>Streptophyta</taxon>
        <taxon>Embryophyta</taxon>
        <taxon>Tracheophyta</taxon>
        <taxon>Spermatophyta</taxon>
        <taxon>Magnoliopsida</taxon>
        <taxon>eudicotyledons</taxon>
        <taxon>Gunneridae</taxon>
        <taxon>Pentapetalae</taxon>
        <taxon>Saxifragales</taxon>
        <taxon>Crassulaceae</taxon>
        <taxon>Kalanchoe</taxon>
    </lineage>
</organism>
<dbReference type="SUPFAM" id="SSF140996">
    <property type="entry name" value="Hermes dimerisation domain"/>
    <property type="match status" value="1"/>
</dbReference>
<sequence length="261" mass="30187">MKFVAIQLSITEGSTQNSCNMSSSSNKRLFSEESIETQTPLMDAHFLTENELAELCISLAPSKTLIAGRKYIRRKSKRRAVYWVNFMEYLEDYQLRAECKFCDKNFAADATVNGSKNVKLHSEKCDKNPANEDRGKGKYKQTELVFEPAAGDDGGKLKNWVFDFNEVREALTYMIIVDELPFRFVDKCGFRNLMHVMNPRFQIPSRVTIGRDCYEIYLKEKVILKEFIAKSCQRISITTDTWTSIRTVNYMCVTAHFIDHE</sequence>
<dbReference type="PANTHER" id="PTHR46481">
    <property type="entry name" value="ZINC FINGER BED DOMAIN-CONTAINING PROTEIN 4"/>
    <property type="match status" value="1"/>
</dbReference>
<dbReference type="Proteomes" id="UP000594263">
    <property type="component" value="Unplaced"/>
</dbReference>
<dbReference type="InterPro" id="IPR052035">
    <property type="entry name" value="ZnF_BED_domain_contain"/>
</dbReference>
<dbReference type="PANTHER" id="PTHR46481:SF7">
    <property type="entry name" value="ZINC FINGER BED DOMAIN-CONTAINING PROTEIN RICESLEEPER 2-LIKE"/>
    <property type="match status" value="1"/>
</dbReference>
<proteinExistence type="predicted"/>